<feature type="domain" description="DDE-1" evidence="1">
    <location>
        <begin position="20"/>
        <end position="71"/>
    </location>
</feature>
<dbReference type="Pfam" id="PF03184">
    <property type="entry name" value="DDE_1"/>
    <property type="match status" value="1"/>
</dbReference>
<dbReference type="EMBL" id="JABSTR010000006">
    <property type="protein sequence ID" value="KAH9374461.1"/>
    <property type="molecule type" value="Genomic_DNA"/>
</dbReference>
<proteinExistence type="predicted"/>
<dbReference type="AlphaFoldDB" id="A0A9J6GGG1"/>
<evidence type="ECO:0000313" key="2">
    <source>
        <dbReference type="EMBL" id="KAH9374461.1"/>
    </source>
</evidence>
<reference evidence="2 3" key="1">
    <citation type="journal article" date="2020" name="Cell">
        <title>Large-Scale Comparative Analyses of Tick Genomes Elucidate Their Genetic Diversity and Vector Capacities.</title>
        <authorList>
            <consortium name="Tick Genome and Microbiome Consortium (TIGMIC)"/>
            <person name="Jia N."/>
            <person name="Wang J."/>
            <person name="Shi W."/>
            <person name="Du L."/>
            <person name="Sun Y."/>
            <person name="Zhan W."/>
            <person name="Jiang J.F."/>
            <person name="Wang Q."/>
            <person name="Zhang B."/>
            <person name="Ji P."/>
            <person name="Bell-Sakyi L."/>
            <person name="Cui X.M."/>
            <person name="Yuan T.T."/>
            <person name="Jiang B.G."/>
            <person name="Yang W.F."/>
            <person name="Lam T.T."/>
            <person name="Chang Q.C."/>
            <person name="Ding S.J."/>
            <person name="Wang X.J."/>
            <person name="Zhu J.G."/>
            <person name="Ruan X.D."/>
            <person name="Zhao L."/>
            <person name="Wei J.T."/>
            <person name="Ye R.Z."/>
            <person name="Que T.C."/>
            <person name="Du C.H."/>
            <person name="Zhou Y.H."/>
            <person name="Cheng J.X."/>
            <person name="Dai P.F."/>
            <person name="Guo W.B."/>
            <person name="Han X.H."/>
            <person name="Huang E.J."/>
            <person name="Li L.F."/>
            <person name="Wei W."/>
            <person name="Gao Y.C."/>
            <person name="Liu J.Z."/>
            <person name="Shao H.Z."/>
            <person name="Wang X."/>
            <person name="Wang C.C."/>
            <person name="Yang T.C."/>
            <person name="Huo Q.B."/>
            <person name="Li W."/>
            <person name="Chen H.Y."/>
            <person name="Chen S.E."/>
            <person name="Zhou L.G."/>
            <person name="Ni X.B."/>
            <person name="Tian J.H."/>
            <person name="Sheng Y."/>
            <person name="Liu T."/>
            <person name="Pan Y.S."/>
            <person name="Xia L.Y."/>
            <person name="Li J."/>
            <person name="Zhao F."/>
            <person name="Cao W.C."/>
        </authorList>
    </citation>
    <scope>NUCLEOTIDE SEQUENCE [LARGE SCALE GENOMIC DNA]</scope>
    <source>
        <strain evidence="2">HaeL-2018</strain>
    </source>
</reference>
<dbReference type="GO" id="GO:0003676">
    <property type="term" value="F:nucleic acid binding"/>
    <property type="evidence" value="ECO:0007669"/>
    <property type="project" value="InterPro"/>
</dbReference>
<dbReference type="OMA" id="IARLPCV"/>
<comment type="caution">
    <text evidence="2">The sequence shown here is derived from an EMBL/GenBank/DDBJ whole genome shotgun (WGS) entry which is preliminary data.</text>
</comment>
<dbReference type="InterPro" id="IPR004875">
    <property type="entry name" value="DDE_SF_endonuclease_dom"/>
</dbReference>
<protein>
    <recommendedName>
        <fullName evidence="1">DDE-1 domain-containing protein</fullName>
    </recommendedName>
</protein>
<name>A0A9J6GGG1_HAELO</name>
<evidence type="ECO:0000313" key="3">
    <source>
        <dbReference type="Proteomes" id="UP000821853"/>
    </source>
</evidence>
<keyword evidence="3" id="KW-1185">Reference proteome</keyword>
<sequence>MQTDRRRCSSRSQASRTSLKVAGQLPRLYEANKMAWMTPSLFLEFVTYLDSETSCQNRKIVLILDQCPAHP</sequence>
<gene>
    <name evidence="2" type="ORF">HPB48_016201</name>
</gene>
<accession>A0A9J6GGG1</accession>
<organism evidence="2 3">
    <name type="scientific">Haemaphysalis longicornis</name>
    <name type="common">Bush tick</name>
    <dbReference type="NCBI Taxonomy" id="44386"/>
    <lineage>
        <taxon>Eukaryota</taxon>
        <taxon>Metazoa</taxon>
        <taxon>Ecdysozoa</taxon>
        <taxon>Arthropoda</taxon>
        <taxon>Chelicerata</taxon>
        <taxon>Arachnida</taxon>
        <taxon>Acari</taxon>
        <taxon>Parasitiformes</taxon>
        <taxon>Ixodida</taxon>
        <taxon>Ixodoidea</taxon>
        <taxon>Ixodidae</taxon>
        <taxon>Haemaphysalinae</taxon>
        <taxon>Haemaphysalis</taxon>
    </lineage>
</organism>
<dbReference type="VEuPathDB" id="VectorBase:HLOH_056502"/>
<evidence type="ECO:0000259" key="1">
    <source>
        <dbReference type="Pfam" id="PF03184"/>
    </source>
</evidence>
<dbReference type="OrthoDB" id="10056141at2759"/>
<dbReference type="Proteomes" id="UP000821853">
    <property type="component" value="Chromosome 4"/>
</dbReference>